<dbReference type="InterPro" id="IPR015424">
    <property type="entry name" value="PyrdxlP-dep_Trfase"/>
</dbReference>
<proteinExistence type="inferred from homology"/>
<dbReference type="InterPro" id="IPR020578">
    <property type="entry name" value="Aminotrans_V_PyrdxlP_BS"/>
</dbReference>
<protein>
    <submittedName>
        <fullName evidence="7">Aminotransferase class V-fold PLP-dependent enzyme</fullName>
    </submittedName>
</protein>
<reference evidence="7 8" key="1">
    <citation type="submission" date="2022-09" db="EMBL/GenBank/DDBJ databases">
        <title>Genome sequencing of Flavivirga sp. MEBiC05379.</title>
        <authorList>
            <person name="Oh H.-M."/>
            <person name="Kwon K.K."/>
            <person name="Park M.J."/>
            <person name="Yang S.-H."/>
        </authorList>
    </citation>
    <scope>NUCLEOTIDE SEQUENCE [LARGE SCALE GENOMIC DNA]</scope>
    <source>
        <strain evidence="7 8">MEBiC05379</strain>
    </source>
</reference>
<keyword evidence="7" id="KW-0032">Aminotransferase</keyword>
<dbReference type="PANTHER" id="PTHR43586:SF8">
    <property type="entry name" value="CYSTEINE DESULFURASE 1, CHLOROPLASTIC"/>
    <property type="match status" value="1"/>
</dbReference>
<organism evidence="7 8">
    <name type="scientific">Flavivirga spongiicola</name>
    <dbReference type="NCBI Taxonomy" id="421621"/>
    <lineage>
        <taxon>Bacteria</taxon>
        <taxon>Pseudomonadati</taxon>
        <taxon>Bacteroidota</taxon>
        <taxon>Flavobacteriia</taxon>
        <taxon>Flavobacteriales</taxon>
        <taxon>Flavobacteriaceae</taxon>
        <taxon>Flavivirga</taxon>
    </lineage>
</organism>
<accession>A0ABU7XYP8</accession>
<comment type="catalytic activity">
    <reaction evidence="4">
        <text>(sulfur carrier)-H + L-cysteine = (sulfur carrier)-SH + L-alanine</text>
        <dbReference type="Rhea" id="RHEA:43892"/>
        <dbReference type="Rhea" id="RHEA-COMP:14737"/>
        <dbReference type="Rhea" id="RHEA-COMP:14739"/>
        <dbReference type="ChEBI" id="CHEBI:29917"/>
        <dbReference type="ChEBI" id="CHEBI:35235"/>
        <dbReference type="ChEBI" id="CHEBI:57972"/>
        <dbReference type="ChEBI" id="CHEBI:64428"/>
        <dbReference type="EC" id="2.8.1.7"/>
    </reaction>
</comment>
<dbReference type="RefSeq" id="WP_303308139.1">
    <property type="nucleotide sequence ID" value="NZ_JAODOP010000004.1"/>
</dbReference>
<dbReference type="Proteomes" id="UP001337305">
    <property type="component" value="Unassembled WGS sequence"/>
</dbReference>
<dbReference type="Pfam" id="PF00266">
    <property type="entry name" value="Aminotran_5"/>
    <property type="match status" value="2"/>
</dbReference>
<comment type="caution">
    <text evidence="7">The sequence shown here is derived from an EMBL/GenBank/DDBJ whole genome shotgun (WGS) entry which is preliminary data.</text>
</comment>
<gene>
    <name evidence="7" type="ORF">N1F79_22245</name>
</gene>
<evidence type="ECO:0000256" key="4">
    <source>
        <dbReference type="ARBA" id="ARBA00050776"/>
    </source>
</evidence>
<evidence type="ECO:0000259" key="6">
    <source>
        <dbReference type="Pfam" id="PF00266"/>
    </source>
</evidence>
<evidence type="ECO:0000256" key="5">
    <source>
        <dbReference type="RuleBase" id="RU004504"/>
    </source>
</evidence>
<dbReference type="Gene3D" id="3.90.1150.10">
    <property type="entry name" value="Aspartate Aminotransferase, domain 1"/>
    <property type="match status" value="1"/>
</dbReference>
<keyword evidence="3" id="KW-0663">Pyridoxal phosphate</keyword>
<dbReference type="InterPro" id="IPR000192">
    <property type="entry name" value="Aminotrans_V_dom"/>
</dbReference>
<evidence type="ECO:0000313" key="7">
    <source>
        <dbReference type="EMBL" id="MEF3835862.1"/>
    </source>
</evidence>
<evidence type="ECO:0000256" key="1">
    <source>
        <dbReference type="ARBA" id="ARBA00001933"/>
    </source>
</evidence>
<dbReference type="SUPFAM" id="SSF53383">
    <property type="entry name" value="PLP-dependent transferases"/>
    <property type="match status" value="1"/>
</dbReference>
<dbReference type="InterPro" id="IPR015421">
    <property type="entry name" value="PyrdxlP-dep_Trfase_major"/>
</dbReference>
<feature type="domain" description="Aminotransferase class V" evidence="6">
    <location>
        <begin position="25"/>
        <end position="129"/>
    </location>
</feature>
<dbReference type="Gene3D" id="3.40.640.10">
    <property type="entry name" value="Type I PLP-dependent aspartate aminotransferase-like (Major domain)"/>
    <property type="match status" value="1"/>
</dbReference>
<dbReference type="InterPro" id="IPR015422">
    <property type="entry name" value="PyrdxlP-dep_Trfase_small"/>
</dbReference>
<comment type="similarity">
    <text evidence="2">Belongs to the class-V pyridoxal-phosphate-dependent aminotransferase family. Csd subfamily.</text>
</comment>
<sequence length="483" mass="54433">MKNLFNHKYFFYDVNLPCGEQRRYVNLDNAATTPPFASVENGVLNDLIEYGSVHRGAGKKSKISTNKYEEARDTVKKFVNARQDDYAVFVPNTTSGINVVAYMFSQIKGKILVSDIEHSSSLIPWMFHEGRHQNKEQVSLEDALKNNTETYNDTILTKGREKVIVHKTKEDFSFNLKDIESVFKENSSKLPDDRIKLLVVTGKSNVTGYRAPIKQMSKIAHMYGAMVLLDACQLLQHEKLDVREEDVDFALFSGHKMYAPFGSGAIVGNKKIFDAFWPYQIGGGNFPYISASGEIVRVKNEQAHESGTPNYVGARALHFSIKQLLNIGFSKIKTHELNLVNRAYIGLKSIKGLILYVNENKDGLLNTSLLIFNLKKFPCRLLAEILNDEYGIGTRAGSYCVYEFSRRIMNVKSDEKILEQAKFGNMSLIPGSVRVSFGLENEEEDVSYLVNAIRTVSGNGVDYYLTKYSQLFNSGEFVKNATA</sequence>
<comment type="cofactor">
    <cofactor evidence="1 5">
        <name>pyridoxal 5'-phosphate</name>
        <dbReference type="ChEBI" id="CHEBI:597326"/>
    </cofactor>
</comment>
<keyword evidence="8" id="KW-1185">Reference proteome</keyword>
<feature type="domain" description="Aminotransferase class V" evidence="6">
    <location>
        <begin position="188"/>
        <end position="449"/>
    </location>
</feature>
<evidence type="ECO:0000256" key="3">
    <source>
        <dbReference type="ARBA" id="ARBA00022898"/>
    </source>
</evidence>
<dbReference type="PANTHER" id="PTHR43586">
    <property type="entry name" value="CYSTEINE DESULFURASE"/>
    <property type="match status" value="1"/>
</dbReference>
<dbReference type="EMBL" id="JAODOP010000004">
    <property type="protein sequence ID" value="MEF3835862.1"/>
    <property type="molecule type" value="Genomic_DNA"/>
</dbReference>
<evidence type="ECO:0000256" key="2">
    <source>
        <dbReference type="ARBA" id="ARBA00010447"/>
    </source>
</evidence>
<dbReference type="GO" id="GO:0008483">
    <property type="term" value="F:transaminase activity"/>
    <property type="evidence" value="ECO:0007669"/>
    <property type="project" value="UniProtKB-KW"/>
</dbReference>
<keyword evidence="7" id="KW-0808">Transferase</keyword>
<name>A0ABU7XYP8_9FLAO</name>
<dbReference type="PROSITE" id="PS00595">
    <property type="entry name" value="AA_TRANSFER_CLASS_5"/>
    <property type="match status" value="1"/>
</dbReference>
<evidence type="ECO:0000313" key="8">
    <source>
        <dbReference type="Proteomes" id="UP001337305"/>
    </source>
</evidence>